<dbReference type="OrthoDB" id="10637874at2759"/>
<accession>A0A812NN13</accession>
<evidence type="ECO:0000313" key="2">
    <source>
        <dbReference type="Proteomes" id="UP000604046"/>
    </source>
</evidence>
<evidence type="ECO:0000313" key="1">
    <source>
        <dbReference type="EMBL" id="CAE7320236.1"/>
    </source>
</evidence>
<dbReference type="AlphaFoldDB" id="A0A812NN13"/>
<keyword evidence="2" id="KW-1185">Reference proteome</keyword>
<gene>
    <name evidence="1" type="ORF">SNAT2548_LOCUS16784</name>
</gene>
<reference evidence="1" key="1">
    <citation type="submission" date="2021-02" db="EMBL/GenBank/DDBJ databases">
        <authorList>
            <person name="Dougan E. K."/>
            <person name="Rhodes N."/>
            <person name="Thang M."/>
            <person name="Chan C."/>
        </authorList>
    </citation>
    <scope>NUCLEOTIDE SEQUENCE</scope>
</reference>
<comment type="caution">
    <text evidence="1">The sequence shown here is derived from an EMBL/GenBank/DDBJ whole genome shotgun (WGS) entry which is preliminary data.</text>
</comment>
<dbReference type="Proteomes" id="UP000604046">
    <property type="component" value="Unassembled WGS sequence"/>
</dbReference>
<protein>
    <submittedName>
        <fullName evidence="1">Uncharacterized protein</fullName>
    </submittedName>
</protein>
<name>A0A812NN13_9DINO</name>
<organism evidence="1 2">
    <name type="scientific">Symbiodinium natans</name>
    <dbReference type="NCBI Taxonomy" id="878477"/>
    <lineage>
        <taxon>Eukaryota</taxon>
        <taxon>Sar</taxon>
        <taxon>Alveolata</taxon>
        <taxon>Dinophyceae</taxon>
        <taxon>Suessiales</taxon>
        <taxon>Symbiodiniaceae</taxon>
        <taxon>Symbiodinium</taxon>
    </lineage>
</organism>
<proteinExistence type="predicted"/>
<sequence length="180" mass="20011">MAVPPFSSSACGLPRGWNQEFLSARPSYSIMYHGKLGFGTRGFLKDPNEELIGGTVTVDLDYRHYDQFTLMRLYLAFDATGLGRTELGSASPFEVQFNLPNGTRLDSRDFLLIYPENPYGQQAVPIAVTVSDWILFWNSAPGASSVVQSIQFNDEDAIYRQLSGTVRWVPGSMTAWNPAD</sequence>
<dbReference type="EMBL" id="CAJNDS010002091">
    <property type="protein sequence ID" value="CAE7320236.1"/>
    <property type="molecule type" value="Genomic_DNA"/>
</dbReference>